<proteinExistence type="inferred from homology"/>
<dbReference type="AlphaFoldDB" id="A0A0L9YDD4"/>
<evidence type="ECO:0000256" key="4">
    <source>
        <dbReference type="ARBA" id="ARBA00022825"/>
    </source>
</evidence>
<feature type="active site" description="Charge relay system" evidence="5 6">
    <location>
        <position position="510"/>
    </location>
</feature>
<evidence type="ECO:0000256" key="3">
    <source>
        <dbReference type="ARBA" id="ARBA00022801"/>
    </source>
</evidence>
<dbReference type="PANTHER" id="PTHR43806">
    <property type="entry name" value="PEPTIDASE S8"/>
    <property type="match status" value="1"/>
</dbReference>
<name>A0A0L9YDD4_CLOBO</name>
<comment type="similarity">
    <text evidence="1 6">Belongs to the peptidase S8 family.</text>
</comment>
<evidence type="ECO:0000313" key="8">
    <source>
        <dbReference type="EMBL" id="NFF86678.1"/>
    </source>
</evidence>
<dbReference type="SUPFAM" id="SSF52743">
    <property type="entry name" value="Subtilisin-like"/>
    <property type="match status" value="1"/>
</dbReference>
<dbReference type="InterPro" id="IPR017310">
    <property type="entry name" value="Pept_S8A_subtilisin_clostridia"/>
</dbReference>
<keyword evidence="4 6" id="KW-0720">Serine protease</keyword>
<dbReference type="Gene3D" id="2.60.120.1290">
    <property type="match status" value="1"/>
</dbReference>
<sequence>MSENVFNSKNYRDYLVQYQGKIIENLNSIEGIVIKPINSELAILAIRKDLQNHINDFSVLEKDLNKDKTLLSSIVYIKSPELYTLEDISPIEEAQVSSVQQNNPLKLLGEDVVVGIIDTGIDYLNNEFITDDNKTRINFIWDQSLETPEESKDDLKYGKIYEKEDINKAIEVYKQGGNPYDIVKTKDEIGHGTAMAGIIAATGKNPELRGVAPKCELCVIKLAESISYKEDFEIETPVYSVTSIVIAIEALYQYAITYKKPIVIYLPLGTNSGNHHGTGLLNEYIENITNNRGIIVVTGAGNEGAAGHHASGIIEKKDNIEEVELYVAEKQKVLIADIWIDMPNIMSINIISPSGEDTGIIVPLLNKENKYKFIFENTIVNIRYYIPEETTGDEYIQIYFYDIQPGLWTFRIIGDVISSGIFNMWIPQNGITKPGTAFRAPDPYGTLMIPGDSISVVTAAAYNQNSNNALIYSSMSFKDTEVSIIDLAAGGVNTVTTSPNNGITKVSGTSVAAAVVAGVCALLLEWGIIKENYPYMYCQSLISYLLKGTDRRKGDMYPNAQWGYGTLNVLKMFENMT</sequence>
<comment type="caution">
    <text evidence="8">The sequence shown here is derived from an EMBL/GenBank/DDBJ whole genome shotgun (WGS) entry which is preliminary data.</text>
</comment>
<keyword evidence="3 6" id="KW-0378">Hydrolase</keyword>
<dbReference type="Pfam" id="PF00082">
    <property type="entry name" value="Peptidase_S8"/>
    <property type="match status" value="2"/>
</dbReference>
<evidence type="ECO:0000259" key="7">
    <source>
        <dbReference type="Pfam" id="PF00082"/>
    </source>
</evidence>
<dbReference type="OrthoDB" id="2744137at2"/>
<gene>
    <name evidence="8" type="ORF">FC774_01970</name>
    <name evidence="9" type="ORF">FDB51_07325</name>
</gene>
<evidence type="ECO:0000313" key="10">
    <source>
        <dbReference type="Proteomes" id="UP000473681"/>
    </source>
</evidence>
<dbReference type="InterPro" id="IPR015500">
    <property type="entry name" value="Peptidase_S8_subtilisin-rel"/>
</dbReference>
<protein>
    <submittedName>
        <fullName evidence="8">Peptidase S8</fullName>
    </submittedName>
</protein>
<dbReference type="EMBL" id="SWOV01000003">
    <property type="protein sequence ID" value="NFF86678.1"/>
    <property type="molecule type" value="Genomic_DNA"/>
</dbReference>
<accession>A0A0L9YDD4</accession>
<dbReference type="PIRSF" id="PIRSF037894">
    <property type="entry name" value="Subtilisin_rel_CspABC"/>
    <property type="match status" value="1"/>
</dbReference>
<organism evidence="8 11">
    <name type="scientific">Clostridium botulinum</name>
    <dbReference type="NCBI Taxonomy" id="1491"/>
    <lineage>
        <taxon>Bacteria</taxon>
        <taxon>Bacillati</taxon>
        <taxon>Bacillota</taxon>
        <taxon>Clostridia</taxon>
        <taxon>Eubacteriales</taxon>
        <taxon>Clostridiaceae</taxon>
        <taxon>Clostridium</taxon>
    </lineage>
</organism>
<dbReference type="CDD" id="cd07478">
    <property type="entry name" value="Peptidases_S8_CspA-like"/>
    <property type="match status" value="1"/>
</dbReference>
<keyword evidence="2 6" id="KW-0645">Protease</keyword>
<dbReference type="InterPro" id="IPR036852">
    <property type="entry name" value="Peptidase_S8/S53_dom_sf"/>
</dbReference>
<evidence type="ECO:0000313" key="9">
    <source>
        <dbReference type="EMBL" id="NFN34948.1"/>
    </source>
</evidence>
<dbReference type="InterPro" id="IPR050131">
    <property type="entry name" value="Peptidase_S8_subtilisin-like"/>
</dbReference>
<dbReference type="GO" id="GO:0006508">
    <property type="term" value="P:proteolysis"/>
    <property type="evidence" value="ECO:0007669"/>
    <property type="project" value="UniProtKB-KW"/>
</dbReference>
<dbReference type="InterPro" id="IPR034045">
    <property type="entry name" value="Pep_S8_CspA-like"/>
</dbReference>
<dbReference type="PANTHER" id="PTHR43806:SF11">
    <property type="entry name" value="CEREVISIN-RELATED"/>
    <property type="match status" value="1"/>
</dbReference>
<dbReference type="PRINTS" id="PR00723">
    <property type="entry name" value="SUBTILISIN"/>
</dbReference>
<evidence type="ECO:0000256" key="6">
    <source>
        <dbReference type="PROSITE-ProRule" id="PRU01240"/>
    </source>
</evidence>
<evidence type="ECO:0000256" key="1">
    <source>
        <dbReference type="ARBA" id="ARBA00011073"/>
    </source>
</evidence>
<dbReference type="Proteomes" id="UP000476820">
    <property type="component" value="Unassembled WGS sequence"/>
</dbReference>
<feature type="active site" description="Charge relay system" evidence="5 6">
    <location>
        <position position="191"/>
    </location>
</feature>
<dbReference type="InterPro" id="IPR023827">
    <property type="entry name" value="Peptidase_S8_Asp-AS"/>
</dbReference>
<feature type="active site" description="Charge relay system" evidence="5 6">
    <location>
        <position position="118"/>
    </location>
</feature>
<dbReference type="EMBL" id="SWVK01000008">
    <property type="protein sequence ID" value="NFN34948.1"/>
    <property type="molecule type" value="Genomic_DNA"/>
</dbReference>
<dbReference type="InterPro" id="IPR000209">
    <property type="entry name" value="Peptidase_S8/S53_dom"/>
</dbReference>
<evidence type="ECO:0000313" key="11">
    <source>
        <dbReference type="Proteomes" id="UP000476820"/>
    </source>
</evidence>
<evidence type="ECO:0000256" key="2">
    <source>
        <dbReference type="ARBA" id="ARBA00022670"/>
    </source>
</evidence>
<feature type="domain" description="Peptidase S8/S53" evidence="7">
    <location>
        <begin position="109"/>
        <end position="306"/>
    </location>
</feature>
<dbReference type="GO" id="GO:0004252">
    <property type="term" value="F:serine-type endopeptidase activity"/>
    <property type="evidence" value="ECO:0007669"/>
    <property type="project" value="UniProtKB-UniRule"/>
</dbReference>
<feature type="domain" description="Peptidase S8/S53" evidence="7">
    <location>
        <begin position="447"/>
        <end position="565"/>
    </location>
</feature>
<dbReference type="PROSITE" id="PS51892">
    <property type="entry name" value="SUBTILASE"/>
    <property type="match status" value="1"/>
</dbReference>
<reference evidence="10 11" key="1">
    <citation type="submission" date="2019-04" db="EMBL/GenBank/DDBJ databases">
        <title>Genome sequencing of Clostridium botulinum Groups I-IV and Clostridium butyricum.</title>
        <authorList>
            <person name="Brunt J."/>
            <person name="Van Vliet A.H.M."/>
            <person name="Stringer S.C."/>
            <person name="Carter A.T."/>
            <person name="Peck M.W."/>
        </authorList>
    </citation>
    <scope>NUCLEOTIDE SEQUENCE [LARGE SCALE GENOMIC DNA]</scope>
    <source>
        <strain evidence="8 11">1605</strain>
        <strain evidence="9 10">CB-K-33E</strain>
    </source>
</reference>
<dbReference type="Proteomes" id="UP000473681">
    <property type="component" value="Unassembled WGS sequence"/>
</dbReference>
<dbReference type="RefSeq" id="WP_053341659.1">
    <property type="nucleotide sequence ID" value="NZ_LFPA01000037.1"/>
</dbReference>
<dbReference type="PROSITE" id="PS00136">
    <property type="entry name" value="SUBTILASE_ASP"/>
    <property type="match status" value="1"/>
</dbReference>
<dbReference type="Gene3D" id="3.40.50.200">
    <property type="entry name" value="Peptidase S8/S53 domain"/>
    <property type="match status" value="1"/>
</dbReference>
<evidence type="ECO:0000256" key="5">
    <source>
        <dbReference type="PIRSR" id="PIRSR615500-1"/>
    </source>
</evidence>